<sequence>IVNTSHIVQYVKLYSREDYDNADKDSGNESGFAPQEGAPYGMRLLVASNWLGMPCWQPPFGEIVALDMHTGDVKWRRPVGA</sequence>
<proteinExistence type="predicted"/>
<evidence type="ECO:0000313" key="3">
    <source>
        <dbReference type="Proteomes" id="UP000255291"/>
    </source>
</evidence>
<reference evidence="2 3" key="1">
    <citation type="submission" date="2018-07" db="EMBL/GenBank/DDBJ databases">
        <title>The use of a cohorting ward and systematic surveillance cultures for the control of a Klebsiella pneumoniae carbapenemase (KPC)-producing Enterobacteriaceae outbreak.</title>
        <authorList>
            <person name="Doi Y."/>
        </authorList>
    </citation>
    <scope>NUCLEOTIDE SEQUENCE [LARGE SCALE GENOMIC DNA]</scope>
    <source>
        <strain evidence="2 3">1-RC-17-04017</strain>
    </source>
</reference>
<dbReference type="Pfam" id="PF01011">
    <property type="entry name" value="PQQ"/>
    <property type="match status" value="1"/>
</dbReference>
<feature type="domain" description="Pyrrolo-quinoline quinone repeat" evidence="1">
    <location>
        <begin position="1"/>
        <end position="80"/>
    </location>
</feature>
<feature type="non-terminal residue" evidence="2">
    <location>
        <position position="1"/>
    </location>
</feature>
<dbReference type="AlphaFoldDB" id="A0ABD7GPK2"/>
<name>A0ABD7GPK2_9ENTR</name>
<dbReference type="SUPFAM" id="SSF50998">
    <property type="entry name" value="Quinoprotein alcohol dehydrogenase-like"/>
    <property type="match status" value="1"/>
</dbReference>
<feature type="non-terminal residue" evidence="2">
    <location>
        <position position="81"/>
    </location>
</feature>
<dbReference type="EMBL" id="QRBW01000418">
    <property type="protein sequence ID" value="RDT50444.1"/>
    <property type="molecule type" value="Genomic_DNA"/>
</dbReference>
<dbReference type="InterPro" id="IPR011047">
    <property type="entry name" value="Quinoprotein_ADH-like_sf"/>
</dbReference>
<gene>
    <name evidence="2" type="ORF">DXF87_26420</name>
</gene>
<evidence type="ECO:0000313" key="2">
    <source>
        <dbReference type="EMBL" id="RDT50444.1"/>
    </source>
</evidence>
<accession>A0ABD7GPK2</accession>
<comment type="caution">
    <text evidence="2">The sequence shown here is derived from an EMBL/GenBank/DDBJ whole genome shotgun (WGS) entry which is preliminary data.</text>
</comment>
<protein>
    <submittedName>
        <fullName evidence="2">Pyrroloquinoline quinone-dependent dehydrogenase</fullName>
    </submittedName>
</protein>
<evidence type="ECO:0000259" key="1">
    <source>
        <dbReference type="Pfam" id="PF01011"/>
    </source>
</evidence>
<dbReference type="InterPro" id="IPR002372">
    <property type="entry name" value="PQQ_rpt_dom"/>
</dbReference>
<dbReference type="Proteomes" id="UP000255291">
    <property type="component" value="Unassembled WGS sequence"/>
</dbReference>
<organism evidence="2 3">
    <name type="scientific">Enterobacter roggenkampii</name>
    <dbReference type="NCBI Taxonomy" id="1812935"/>
    <lineage>
        <taxon>Bacteria</taxon>
        <taxon>Pseudomonadati</taxon>
        <taxon>Pseudomonadota</taxon>
        <taxon>Gammaproteobacteria</taxon>
        <taxon>Enterobacterales</taxon>
        <taxon>Enterobacteriaceae</taxon>
        <taxon>Enterobacter</taxon>
        <taxon>Enterobacter cloacae complex</taxon>
    </lineage>
</organism>